<keyword evidence="2" id="KW-1185">Reference proteome</keyword>
<sequence>MKLEDKLRSAEDVSAANGFARETNISDLWKSLFDEEAGEAIHEVIKDRILSELCQPILGESWHREIQTLPVYSPYNYILGSNFAMQELREEIVRLGVELSLFVAESMFLLCDIIRSMSNFCLKLWRGVKRDLKPCSLVVERLLRVIHYVYSENIKPENGVYHTGGKLGKWELIRTTWKDFDAGIRDLHDLYLTIEVKGYWSDGGELVSRIEEGGGEVEVCQGCFRGEWVCERSDGV</sequence>
<dbReference type="EMBL" id="LR999452">
    <property type="protein sequence ID" value="CAE5962171.1"/>
    <property type="molecule type" value="Genomic_DNA"/>
</dbReference>
<reference evidence="1" key="1">
    <citation type="submission" date="2021-01" db="EMBL/GenBank/DDBJ databases">
        <authorList>
            <person name="Bezrukov I."/>
        </authorList>
    </citation>
    <scope>NUCLEOTIDE SEQUENCE</scope>
</reference>
<name>A0A8S1ZL86_ARAAE</name>
<accession>A0A8S1ZL86</accession>
<proteinExistence type="predicted"/>
<dbReference type="Pfam" id="PF06683">
    <property type="entry name" value="DUF1184"/>
    <property type="match status" value="2"/>
</dbReference>
<protein>
    <submittedName>
        <fullName evidence="1">Uncharacterized protein</fullName>
    </submittedName>
</protein>
<evidence type="ECO:0000313" key="1">
    <source>
        <dbReference type="EMBL" id="CAE5962171.1"/>
    </source>
</evidence>
<gene>
    <name evidence="1" type="ORF">AARE701A_LOCUS3972</name>
</gene>
<dbReference type="InterPro" id="IPR009568">
    <property type="entry name" value="DUF1184"/>
</dbReference>
<evidence type="ECO:0000313" key="2">
    <source>
        <dbReference type="Proteomes" id="UP000682877"/>
    </source>
</evidence>
<dbReference type="Proteomes" id="UP000682877">
    <property type="component" value="Chromosome 2"/>
</dbReference>
<organism evidence="1 2">
    <name type="scientific">Arabidopsis arenosa</name>
    <name type="common">Sand rock-cress</name>
    <name type="synonym">Cardaminopsis arenosa</name>
    <dbReference type="NCBI Taxonomy" id="38785"/>
    <lineage>
        <taxon>Eukaryota</taxon>
        <taxon>Viridiplantae</taxon>
        <taxon>Streptophyta</taxon>
        <taxon>Embryophyta</taxon>
        <taxon>Tracheophyta</taxon>
        <taxon>Spermatophyta</taxon>
        <taxon>Magnoliopsida</taxon>
        <taxon>eudicotyledons</taxon>
        <taxon>Gunneridae</taxon>
        <taxon>Pentapetalae</taxon>
        <taxon>rosids</taxon>
        <taxon>malvids</taxon>
        <taxon>Brassicales</taxon>
        <taxon>Brassicaceae</taxon>
        <taxon>Camelineae</taxon>
        <taxon>Arabidopsis</taxon>
    </lineage>
</organism>
<dbReference type="AlphaFoldDB" id="A0A8S1ZL86"/>